<dbReference type="CDD" id="cd10441">
    <property type="entry name" value="GIY-YIG_COG1833"/>
    <property type="match status" value="1"/>
</dbReference>
<sequence length="135" mass="14360">MSGGTYTLILELESPVTVEIGALGTHRLPAGQYAYTGSALGTGGFSRVDRHYELAAGDRSVRHWHIDYLLGHEAVSLRGDVRTPDADIECAVAADLPDGPVDGFGASDCNCRSHLSAGDDIRDRVAAAHRRATIE</sequence>
<accession>A0A1U7EWJ5</accession>
<reference evidence="1 2" key="1">
    <citation type="journal article" date="2005" name="Genome Res.">
        <title>Living with two extremes: conclusions from the genome sequence of Natronomonas pharaonis.</title>
        <authorList>
            <person name="Falb M."/>
            <person name="Pfeiffer F."/>
            <person name="Palm P."/>
            <person name="Rodewald K."/>
            <person name="Hickmann V."/>
            <person name="Tittor J."/>
            <person name="Oesterhelt D."/>
        </authorList>
    </citation>
    <scope>NUCLEOTIDE SEQUENCE [LARGE SCALE GENOMIC DNA]</scope>
    <source>
        <strain evidence="2">ATCC 35678 / DSM 2160 / CIP 103997 / JCM 8858 / NBRC 14720 / NCIMB 2260 / Gabara</strain>
    </source>
</reference>
<dbReference type="Pfam" id="PF01986">
    <property type="entry name" value="DUF123"/>
    <property type="match status" value="1"/>
</dbReference>
<proteinExistence type="predicted"/>
<dbReference type="eggNOG" id="arCOG00463">
    <property type="taxonomic scope" value="Archaea"/>
</dbReference>
<dbReference type="HOGENOM" id="CLU_115699_0_0_2"/>
<evidence type="ECO:0000313" key="1">
    <source>
        <dbReference type="EMBL" id="CAI49464.1"/>
    </source>
</evidence>
<evidence type="ECO:0000313" key="2">
    <source>
        <dbReference type="Proteomes" id="UP000002698"/>
    </source>
</evidence>
<gene>
    <name evidence="1" type="ordered locus">NP_2746A</name>
</gene>
<dbReference type="AlphaFoldDB" id="A0A1U7EWJ5"/>
<dbReference type="EnsemblBacteria" id="CAI49464">
    <property type="protein sequence ID" value="CAI49464"/>
    <property type="gene ID" value="NP_2746A"/>
</dbReference>
<organism evidence="1 2">
    <name type="scientific">Natronomonas pharaonis (strain ATCC 35678 / DSM 2160 / CIP 103997 / JCM 8858 / NBRC 14720 / NCIMB 2260 / Gabara)</name>
    <name type="common">Halobacterium pharaonis</name>
    <dbReference type="NCBI Taxonomy" id="348780"/>
    <lineage>
        <taxon>Archaea</taxon>
        <taxon>Methanobacteriati</taxon>
        <taxon>Methanobacteriota</taxon>
        <taxon>Stenosarchaea group</taxon>
        <taxon>Halobacteria</taxon>
        <taxon>Halobacteriales</taxon>
        <taxon>Natronomonadaceae</taxon>
        <taxon>Natronomonas</taxon>
    </lineage>
</organism>
<dbReference type="InterPro" id="IPR002837">
    <property type="entry name" value="DUF123"/>
</dbReference>
<dbReference type="Proteomes" id="UP000002698">
    <property type="component" value="Chromosome"/>
</dbReference>
<dbReference type="KEGG" id="nph:NP_2746A"/>
<name>A0A1U7EWJ5_NATPD</name>
<protein>
    <submittedName>
        <fullName evidence="1">DUF123 domain protein</fullName>
    </submittedName>
</protein>
<keyword evidence="2" id="KW-1185">Reference proteome</keyword>
<dbReference type="STRING" id="348780.NP_2746A"/>
<dbReference type="PANTHER" id="PTHR37460:SF1">
    <property type="entry name" value="ENDONUCLEASE III"/>
    <property type="match status" value="1"/>
</dbReference>
<dbReference type="PANTHER" id="PTHR37460">
    <property type="entry name" value="ENDONUCLEASE III"/>
    <property type="match status" value="1"/>
</dbReference>
<dbReference type="OrthoDB" id="17296at2157"/>
<dbReference type="EMBL" id="CR936257">
    <property type="protein sequence ID" value="CAI49464.1"/>
    <property type="molecule type" value="Genomic_DNA"/>
</dbReference>